<dbReference type="AlphaFoldDB" id="A0A8J6AQM9"/>
<proteinExistence type="inferred from homology"/>
<protein>
    <submittedName>
        <fullName evidence="3">Regulator of Vps4 activity in the MVB pathway</fullName>
    </submittedName>
</protein>
<organism evidence="3 4">
    <name type="scientific">Carpediemonas membranifera</name>
    <dbReference type="NCBI Taxonomy" id="201153"/>
    <lineage>
        <taxon>Eukaryota</taxon>
        <taxon>Metamonada</taxon>
        <taxon>Carpediemonas-like organisms</taxon>
        <taxon>Carpediemonas</taxon>
    </lineage>
</organism>
<sequence length="364" mass="40219">MPSFNSKDELNLKMHIAQAQARINISQNTKRNLVSQETNAIVGLLKAGKSIQLPRIKQEQIIREEFLMEANEILRGYLELITARLHLVTSEPACPESIREAVCTVIWASKESEIKEFAVIKEDFMKKYGKKFVKSVLENKDGFVDPYVISKLQAKIPDMSLVMHSLRTLAAERQIDISAIIPDEQLPDIASDPQPIHAPDFATVNPGTHSYNVEPAYDPRQAPPQSTVDPCPFGQPQQQQYYAAAQGMYPSGQAAQTWQPQAPPQHYSQPQDLAPSNPPPMPPSEPAQPPPPSPKPEPQPEVRPEPEEPMFPNVNSGSGQPSPLQPPAGNVFGQSGQRSPFSSVEQSLEARFAALNTLRGNNDE</sequence>
<comment type="caution">
    <text evidence="3">The sequence shown here is derived from an EMBL/GenBank/DDBJ whole genome shotgun (WGS) entry which is preliminary data.</text>
</comment>
<accession>A0A8J6AQM9</accession>
<dbReference type="Pfam" id="PF03398">
    <property type="entry name" value="Ist1"/>
    <property type="match status" value="1"/>
</dbReference>
<dbReference type="PANTHER" id="PTHR12161:SF5">
    <property type="entry name" value="IST1 HOMOLOG"/>
    <property type="match status" value="1"/>
</dbReference>
<feature type="compositionally biased region" description="Low complexity" evidence="2">
    <location>
        <begin position="310"/>
        <end position="322"/>
    </location>
</feature>
<dbReference type="OrthoDB" id="29853at2759"/>
<gene>
    <name evidence="3" type="ORF">J8273_6416</name>
</gene>
<feature type="compositionally biased region" description="Pro residues" evidence="2">
    <location>
        <begin position="276"/>
        <end position="297"/>
    </location>
</feature>
<comment type="similarity">
    <text evidence="1">Belongs to the IST1 family.</text>
</comment>
<keyword evidence="4" id="KW-1185">Reference proteome</keyword>
<dbReference type="InterPro" id="IPR042277">
    <property type="entry name" value="IST1-like"/>
</dbReference>
<reference evidence="3" key="1">
    <citation type="submission" date="2021-05" db="EMBL/GenBank/DDBJ databases">
        <title>A free-living protist that lacks canonical eukaryotic 1 DNA replication and segregation systems.</title>
        <authorList>
            <person name="Salas-Leiva D.E."/>
            <person name="Tromer E.C."/>
            <person name="Curtis B.A."/>
            <person name="Jerlstrom-Hultqvist J."/>
            <person name="Kolisko M."/>
            <person name="Yi Z."/>
            <person name="Salas-Leiva J.S."/>
            <person name="Gallot-Lavallee L."/>
            <person name="Kops G.J.P.L."/>
            <person name="Archibald J.M."/>
            <person name="Simpson A.G.B."/>
            <person name="Roger A.J."/>
        </authorList>
    </citation>
    <scope>NUCLEOTIDE SEQUENCE</scope>
    <source>
        <strain evidence="3">BICM</strain>
    </source>
</reference>
<feature type="region of interest" description="Disordered" evidence="2">
    <location>
        <begin position="206"/>
        <end position="235"/>
    </location>
</feature>
<feature type="compositionally biased region" description="Polar residues" evidence="2">
    <location>
        <begin position="332"/>
        <end position="345"/>
    </location>
</feature>
<dbReference type="EMBL" id="JAHDYR010000053">
    <property type="protein sequence ID" value="KAG9391651.1"/>
    <property type="molecule type" value="Genomic_DNA"/>
</dbReference>
<evidence type="ECO:0000313" key="4">
    <source>
        <dbReference type="Proteomes" id="UP000717585"/>
    </source>
</evidence>
<dbReference type="GO" id="GO:0015031">
    <property type="term" value="P:protein transport"/>
    <property type="evidence" value="ECO:0007669"/>
    <property type="project" value="InterPro"/>
</dbReference>
<name>A0A8J6AQM9_9EUKA</name>
<feature type="region of interest" description="Disordered" evidence="2">
    <location>
        <begin position="252"/>
        <end position="345"/>
    </location>
</feature>
<evidence type="ECO:0000256" key="2">
    <source>
        <dbReference type="SAM" id="MobiDB-lite"/>
    </source>
</evidence>
<evidence type="ECO:0000256" key="1">
    <source>
        <dbReference type="ARBA" id="ARBA00005536"/>
    </source>
</evidence>
<evidence type="ECO:0000313" key="3">
    <source>
        <dbReference type="EMBL" id="KAG9391651.1"/>
    </source>
</evidence>
<dbReference type="Proteomes" id="UP000717585">
    <property type="component" value="Unassembled WGS sequence"/>
</dbReference>
<dbReference type="InterPro" id="IPR005061">
    <property type="entry name" value="Ist1"/>
</dbReference>
<dbReference type="Gene3D" id="1.20.1260.60">
    <property type="entry name" value="Vacuolar protein sorting-associated protein Ist1"/>
    <property type="match status" value="1"/>
</dbReference>
<dbReference type="PANTHER" id="PTHR12161">
    <property type="entry name" value="IST1 FAMILY MEMBER"/>
    <property type="match status" value="1"/>
</dbReference>